<organism evidence="3 4">
    <name type="scientific">Peteryoungia ipomoeae</name>
    <dbReference type="NCBI Taxonomy" id="1210932"/>
    <lineage>
        <taxon>Bacteria</taxon>
        <taxon>Pseudomonadati</taxon>
        <taxon>Pseudomonadota</taxon>
        <taxon>Alphaproteobacteria</taxon>
        <taxon>Hyphomicrobiales</taxon>
        <taxon>Rhizobiaceae</taxon>
        <taxon>Peteryoungia</taxon>
    </lineage>
</organism>
<keyword evidence="4" id="KW-1185">Reference proteome</keyword>
<keyword evidence="2" id="KW-1133">Transmembrane helix</keyword>
<evidence type="ECO:0000256" key="2">
    <source>
        <dbReference type="SAM" id="Phobius"/>
    </source>
</evidence>
<dbReference type="EMBL" id="STGV01000017">
    <property type="protein sequence ID" value="THV18063.1"/>
    <property type="molecule type" value="Genomic_DNA"/>
</dbReference>
<accession>A0A4S8NM52</accession>
<dbReference type="RefSeq" id="WP_136600495.1">
    <property type="nucleotide sequence ID" value="NZ_STGV01000017.1"/>
</dbReference>
<protein>
    <submittedName>
        <fullName evidence="3">Uncharacterized protein</fullName>
    </submittedName>
</protein>
<dbReference type="Proteomes" id="UP000308828">
    <property type="component" value="Unassembled WGS sequence"/>
</dbReference>
<evidence type="ECO:0000313" key="4">
    <source>
        <dbReference type="Proteomes" id="UP000308828"/>
    </source>
</evidence>
<gene>
    <name evidence="3" type="ORF">FAA97_20930</name>
</gene>
<evidence type="ECO:0000256" key="1">
    <source>
        <dbReference type="SAM" id="MobiDB-lite"/>
    </source>
</evidence>
<evidence type="ECO:0000313" key="3">
    <source>
        <dbReference type="EMBL" id="THV18063.1"/>
    </source>
</evidence>
<feature type="compositionally biased region" description="Basic and acidic residues" evidence="1">
    <location>
        <begin position="114"/>
        <end position="124"/>
    </location>
</feature>
<reference evidence="3 4" key="1">
    <citation type="submission" date="2019-04" db="EMBL/GenBank/DDBJ databases">
        <title>Genome sequence of strain shin9-1.</title>
        <authorList>
            <person name="Gao J."/>
            <person name="Sun J."/>
        </authorList>
    </citation>
    <scope>NUCLEOTIDE SEQUENCE [LARGE SCALE GENOMIC DNA]</scope>
    <source>
        <strain evidence="4">shin9-1</strain>
    </source>
</reference>
<sequence length="140" mass="15132">MLDDQTKVIIGIAFIALLIVLPFAMSVRDRLMQGALDTSFIQGSTWAAVVFGGCLAVVAGHTGVNKDPLTGSLYTVAFYVGVIGVFVLPVLLLIIAAYVFGYLFWLMGGRKRTLRTDGPSEKIISEPPKGTFGKRNRPPE</sequence>
<dbReference type="OrthoDB" id="9914518at2"/>
<proteinExistence type="predicted"/>
<feature type="transmembrane region" description="Helical" evidence="2">
    <location>
        <begin position="6"/>
        <end position="25"/>
    </location>
</feature>
<keyword evidence="2" id="KW-0812">Transmembrane</keyword>
<feature type="transmembrane region" description="Helical" evidence="2">
    <location>
        <begin position="46"/>
        <end position="64"/>
    </location>
</feature>
<feature type="region of interest" description="Disordered" evidence="1">
    <location>
        <begin position="114"/>
        <end position="140"/>
    </location>
</feature>
<keyword evidence="2" id="KW-0472">Membrane</keyword>
<dbReference type="AlphaFoldDB" id="A0A4S8NM52"/>
<feature type="transmembrane region" description="Helical" evidence="2">
    <location>
        <begin position="76"/>
        <end position="105"/>
    </location>
</feature>
<name>A0A4S8NM52_9HYPH</name>
<comment type="caution">
    <text evidence="3">The sequence shown here is derived from an EMBL/GenBank/DDBJ whole genome shotgun (WGS) entry which is preliminary data.</text>
</comment>